<proteinExistence type="inferred from homology"/>
<name>A0A520LN31_9GAMM</name>
<keyword evidence="3" id="KW-0378">Hydrolase</keyword>
<sequence>MFADINNTEGSIKFFRTIITTVFMVFLGSCGDRTLEIDSMENSYGQLSELTIKAPAAKREREIITHHGREVDDYYFWLKDQSYPIIDDTEVLDYLEQENNYFKTFLDSNQNLVDTLFEEFKSRVDKEEKSLPYTKSGYEYWWYFEADSDYRTHVRKEIGSDEIQIILNETELSKSYDYFVLGDWEISPDNTLLAYTIDTSGDERYQLKILDLETMQHKNDVLNDVEGSIVFGGNSREIIYLLLEPDRWHAKELKVHLIGEDQASDETIYLEKDDGFFIDFNLTSDEKYLVVSSSRSEVTESYIVPRNDIFSRLTQVVSRDQGFDIRLDHAGDRFYLLANDIHKNFRLVSVLDNNLSYDNWEVILEGTDDRYFLDIKTFEKFLILKCRDKGLDTLLIGNYADSFEGIEFPESPATINLSYNPEFDQSFVRLNFQSMITPRTTFDYQFKDGRFVTRKIQNIPSGYDSSLYKTERIMIKARDGVEIPVSLVYKNGMERDGSSPMMLYGYGAYGSTISPTFSTMRLSFLDRGFIYAIAHVRGGAMLGYQWYLDGKLEKRENTFNDFVDVGRELIELGYSDKGNISISGRSAGGELMGAAVVQAPELWRSVILGVPFVDVLNTMLDEDLPLTPPEWEEWGNPIKNVEAFDLIRKYSPYDNIKAESYPPMLVTGGLNDPRVTYWEPAKWTAKMRHLKIDTNLLVMRINMGAGHFANSGRYGRLRDYAEEYSFVLRAHEIEK</sequence>
<dbReference type="InterPro" id="IPR029058">
    <property type="entry name" value="AB_hydrolase_fold"/>
</dbReference>
<dbReference type="EMBL" id="SHBO01000010">
    <property type="protein sequence ID" value="RZO07653.1"/>
    <property type="molecule type" value="Genomic_DNA"/>
</dbReference>
<evidence type="ECO:0000256" key="2">
    <source>
        <dbReference type="ARBA" id="ARBA00022670"/>
    </source>
</evidence>
<dbReference type="PANTHER" id="PTHR11757">
    <property type="entry name" value="PROTEASE FAMILY S9A OLIGOPEPTIDASE"/>
    <property type="match status" value="1"/>
</dbReference>
<evidence type="ECO:0000259" key="5">
    <source>
        <dbReference type="Pfam" id="PF00326"/>
    </source>
</evidence>
<evidence type="ECO:0000256" key="3">
    <source>
        <dbReference type="ARBA" id="ARBA00022801"/>
    </source>
</evidence>
<dbReference type="SUPFAM" id="SSF50993">
    <property type="entry name" value="Peptidase/esterase 'gauge' domain"/>
    <property type="match status" value="1"/>
</dbReference>
<dbReference type="SUPFAM" id="SSF53474">
    <property type="entry name" value="alpha/beta-Hydrolases"/>
    <property type="match status" value="1"/>
</dbReference>
<accession>A0A520LN31</accession>
<protein>
    <submittedName>
        <fullName evidence="7">S9 family peptidase</fullName>
    </submittedName>
</protein>
<evidence type="ECO:0000256" key="4">
    <source>
        <dbReference type="ARBA" id="ARBA00022825"/>
    </source>
</evidence>
<dbReference type="AlphaFoldDB" id="A0A520LN31"/>
<evidence type="ECO:0000256" key="1">
    <source>
        <dbReference type="ARBA" id="ARBA00005228"/>
    </source>
</evidence>
<dbReference type="Pfam" id="PF00326">
    <property type="entry name" value="Peptidase_S9"/>
    <property type="match status" value="1"/>
</dbReference>
<organism evidence="7 8">
    <name type="scientific">SAR92 clade bacterium</name>
    <dbReference type="NCBI Taxonomy" id="2315479"/>
    <lineage>
        <taxon>Bacteria</taxon>
        <taxon>Pseudomonadati</taxon>
        <taxon>Pseudomonadota</taxon>
        <taxon>Gammaproteobacteria</taxon>
        <taxon>Cellvibrionales</taxon>
        <taxon>Porticoccaceae</taxon>
        <taxon>SAR92 clade</taxon>
    </lineage>
</organism>
<dbReference type="PANTHER" id="PTHR11757:SF19">
    <property type="entry name" value="PROLYL ENDOPEPTIDASE-LIKE"/>
    <property type="match status" value="1"/>
</dbReference>
<feature type="domain" description="Peptidase S9 prolyl oligopeptidase catalytic" evidence="5">
    <location>
        <begin position="516"/>
        <end position="730"/>
    </location>
</feature>
<dbReference type="Gene3D" id="3.40.50.1820">
    <property type="entry name" value="alpha/beta hydrolase"/>
    <property type="match status" value="1"/>
</dbReference>
<evidence type="ECO:0000313" key="7">
    <source>
        <dbReference type="EMBL" id="RZO07653.1"/>
    </source>
</evidence>
<dbReference type="Gene3D" id="2.130.10.120">
    <property type="entry name" value="Prolyl oligopeptidase, N-terminal domain"/>
    <property type="match status" value="1"/>
</dbReference>
<gene>
    <name evidence="7" type="ORF">EVB02_01430</name>
</gene>
<dbReference type="InterPro" id="IPR001375">
    <property type="entry name" value="Peptidase_S9_cat"/>
</dbReference>
<reference evidence="7 8" key="1">
    <citation type="submission" date="2019-02" db="EMBL/GenBank/DDBJ databases">
        <title>Prokaryotic population dynamics and viral predation in marine succession experiment using metagenomics: the confinement effect.</title>
        <authorList>
            <person name="Haro-Moreno J.M."/>
            <person name="Rodriguez-Valera F."/>
            <person name="Lopez-Perez M."/>
        </authorList>
    </citation>
    <scope>NUCLEOTIDE SEQUENCE [LARGE SCALE GENOMIC DNA]</scope>
    <source>
        <strain evidence="7">MED-G169</strain>
    </source>
</reference>
<keyword evidence="4" id="KW-0720">Serine protease</keyword>
<dbReference type="InterPro" id="IPR051543">
    <property type="entry name" value="Serine_Peptidase_S9A"/>
</dbReference>
<feature type="domain" description="Peptidase S9A N-terminal" evidence="6">
    <location>
        <begin position="55"/>
        <end position="450"/>
    </location>
</feature>
<keyword evidence="2" id="KW-0645">Protease</keyword>
<comment type="caution">
    <text evidence="7">The sequence shown here is derived from an EMBL/GenBank/DDBJ whole genome shotgun (WGS) entry which is preliminary data.</text>
</comment>
<dbReference type="Pfam" id="PF02897">
    <property type="entry name" value="Peptidase_S9_N"/>
    <property type="match status" value="1"/>
</dbReference>
<comment type="similarity">
    <text evidence="1">Belongs to the peptidase S9A family.</text>
</comment>
<dbReference type="PRINTS" id="PR00862">
    <property type="entry name" value="PROLIGOPTASE"/>
</dbReference>
<dbReference type="GO" id="GO:0006508">
    <property type="term" value="P:proteolysis"/>
    <property type="evidence" value="ECO:0007669"/>
    <property type="project" value="UniProtKB-KW"/>
</dbReference>
<dbReference type="InterPro" id="IPR023302">
    <property type="entry name" value="Pept_S9A_N"/>
</dbReference>
<dbReference type="InterPro" id="IPR002470">
    <property type="entry name" value="Peptidase_S9A"/>
</dbReference>
<evidence type="ECO:0000259" key="6">
    <source>
        <dbReference type="Pfam" id="PF02897"/>
    </source>
</evidence>
<dbReference type="Proteomes" id="UP000318148">
    <property type="component" value="Unassembled WGS sequence"/>
</dbReference>
<dbReference type="GO" id="GO:0004252">
    <property type="term" value="F:serine-type endopeptidase activity"/>
    <property type="evidence" value="ECO:0007669"/>
    <property type="project" value="InterPro"/>
</dbReference>
<evidence type="ECO:0000313" key="8">
    <source>
        <dbReference type="Proteomes" id="UP000318148"/>
    </source>
</evidence>